<feature type="transmembrane region" description="Helical" evidence="2">
    <location>
        <begin position="59"/>
        <end position="85"/>
    </location>
</feature>
<reference evidence="4" key="1">
    <citation type="submission" date="2025-08" db="UniProtKB">
        <authorList>
            <consortium name="RefSeq"/>
        </authorList>
    </citation>
    <scope>IDENTIFICATION</scope>
    <source>
        <strain evidence="4">Ishihara</strain>
        <tissue evidence="4">Whole body</tissue>
    </source>
</reference>
<name>A0A9J7IUZ7_SPOLT</name>
<dbReference type="KEGG" id="sliu:111356553"/>
<evidence type="ECO:0000256" key="2">
    <source>
        <dbReference type="SAM" id="Phobius"/>
    </source>
</evidence>
<sequence length="223" mass="25950">MRTEVPAFKRCCFCVPLRYGLLTWAYIKLVSLAFLAIFFTMHLYYVIRRYTMTSYSRDLHNIAVIGVLLAILLIEFCFTLSFIVGGHMKNVKLMRVFYIYNIVMWVLTLVLIMILVVLLLRKMDPSDVFSYYSWKFLVTTANFFFTLLVQVYFMLLLRSEILKLEGKYGFSFVNNAAEGECTIREGTQIDEAWKTTDNQEENKTGPGAVDEEGKSSEQAMRYP</sequence>
<evidence type="ECO:0000313" key="3">
    <source>
        <dbReference type="Proteomes" id="UP000301870"/>
    </source>
</evidence>
<feature type="transmembrane region" description="Helical" evidence="2">
    <location>
        <begin position="21"/>
        <end position="47"/>
    </location>
</feature>
<gene>
    <name evidence="4" type="primary">LOC111356553</name>
</gene>
<protein>
    <submittedName>
        <fullName evidence="4">Uncharacterized protein LOC111356553</fullName>
    </submittedName>
</protein>
<accession>A0A9J7IUZ7</accession>
<keyword evidence="2" id="KW-0812">Transmembrane</keyword>
<feature type="region of interest" description="Disordered" evidence="1">
    <location>
        <begin position="192"/>
        <end position="223"/>
    </location>
</feature>
<proteinExistence type="predicted"/>
<feature type="transmembrane region" description="Helical" evidence="2">
    <location>
        <begin position="97"/>
        <end position="120"/>
    </location>
</feature>
<keyword evidence="2" id="KW-0472">Membrane</keyword>
<dbReference type="AlphaFoldDB" id="A0A9J7IUZ7"/>
<organism evidence="3 4">
    <name type="scientific">Spodoptera litura</name>
    <name type="common">Asian cotton leafworm</name>
    <dbReference type="NCBI Taxonomy" id="69820"/>
    <lineage>
        <taxon>Eukaryota</taxon>
        <taxon>Metazoa</taxon>
        <taxon>Ecdysozoa</taxon>
        <taxon>Arthropoda</taxon>
        <taxon>Hexapoda</taxon>
        <taxon>Insecta</taxon>
        <taxon>Pterygota</taxon>
        <taxon>Neoptera</taxon>
        <taxon>Endopterygota</taxon>
        <taxon>Lepidoptera</taxon>
        <taxon>Glossata</taxon>
        <taxon>Ditrysia</taxon>
        <taxon>Noctuoidea</taxon>
        <taxon>Noctuidae</taxon>
        <taxon>Amphipyrinae</taxon>
        <taxon>Spodoptera</taxon>
    </lineage>
</organism>
<keyword evidence="3" id="KW-1185">Reference proteome</keyword>
<dbReference type="OrthoDB" id="7461624at2759"/>
<dbReference type="GeneID" id="111356553"/>
<dbReference type="RefSeq" id="XP_022826724.1">
    <property type="nucleotide sequence ID" value="XM_022970956.1"/>
</dbReference>
<feature type="transmembrane region" description="Helical" evidence="2">
    <location>
        <begin position="132"/>
        <end position="157"/>
    </location>
</feature>
<dbReference type="Proteomes" id="UP000301870">
    <property type="component" value="Chromosome 23"/>
</dbReference>
<evidence type="ECO:0000256" key="1">
    <source>
        <dbReference type="SAM" id="MobiDB-lite"/>
    </source>
</evidence>
<keyword evidence="2" id="KW-1133">Transmembrane helix</keyword>
<evidence type="ECO:0000313" key="4">
    <source>
        <dbReference type="RefSeq" id="XP_022826724.1"/>
    </source>
</evidence>